<dbReference type="Proteomes" id="UP000000753">
    <property type="component" value="Chromosome"/>
</dbReference>
<dbReference type="Pfam" id="PF07690">
    <property type="entry name" value="MFS_1"/>
    <property type="match status" value="1"/>
</dbReference>
<keyword evidence="7 8" id="KW-0472">Membrane</keyword>
<dbReference type="Gene3D" id="1.20.1720.10">
    <property type="entry name" value="Multidrug resistance protein D"/>
    <property type="match status" value="1"/>
</dbReference>
<dbReference type="EMBL" id="CP000472">
    <property type="protein sequence ID" value="ACJ29285.1"/>
    <property type="molecule type" value="Genomic_DNA"/>
</dbReference>
<dbReference type="InterPro" id="IPR011701">
    <property type="entry name" value="MFS"/>
</dbReference>
<feature type="transmembrane region" description="Helical" evidence="8">
    <location>
        <begin position="334"/>
        <end position="355"/>
    </location>
</feature>
<gene>
    <name evidence="10" type="ordered locus">swp_2546</name>
</gene>
<proteinExistence type="inferred from homology"/>
<dbReference type="SUPFAM" id="SSF103473">
    <property type="entry name" value="MFS general substrate transporter"/>
    <property type="match status" value="1"/>
</dbReference>
<dbReference type="GO" id="GO:1990961">
    <property type="term" value="P:xenobiotic detoxification by transmembrane export across the plasma membrane"/>
    <property type="evidence" value="ECO:0007669"/>
    <property type="project" value="InterPro"/>
</dbReference>
<evidence type="ECO:0000259" key="9">
    <source>
        <dbReference type="PROSITE" id="PS50850"/>
    </source>
</evidence>
<feature type="transmembrane region" description="Helical" evidence="8">
    <location>
        <begin position="306"/>
        <end position="328"/>
    </location>
</feature>
<feature type="transmembrane region" description="Helical" evidence="8">
    <location>
        <begin position="242"/>
        <end position="262"/>
    </location>
</feature>
<dbReference type="NCBIfam" id="NF008270">
    <property type="entry name" value="PRK11043.1"/>
    <property type="match status" value="1"/>
</dbReference>
<feature type="domain" description="Major facilitator superfamily (MFS) profile" evidence="9">
    <location>
        <begin position="43"/>
        <end position="431"/>
    </location>
</feature>
<dbReference type="PANTHER" id="PTHR23502">
    <property type="entry name" value="MAJOR FACILITATOR SUPERFAMILY"/>
    <property type="match status" value="1"/>
</dbReference>
<evidence type="ECO:0000256" key="1">
    <source>
        <dbReference type="ARBA" id="ARBA00004651"/>
    </source>
</evidence>
<dbReference type="HOGENOM" id="CLU_001265_47_1_6"/>
<dbReference type="InterPro" id="IPR004812">
    <property type="entry name" value="Efflux_drug-R_Bcr/CmlA"/>
</dbReference>
<feature type="transmembrane region" description="Helical" evidence="8">
    <location>
        <begin position="274"/>
        <end position="294"/>
    </location>
</feature>
<feature type="transmembrane region" description="Helical" evidence="8">
    <location>
        <begin position="38"/>
        <end position="58"/>
    </location>
</feature>
<evidence type="ECO:0000256" key="2">
    <source>
        <dbReference type="ARBA" id="ARBA00006236"/>
    </source>
</evidence>
<feature type="transmembrane region" description="Helical" evidence="8">
    <location>
        <begin position="376"/>
        <end position="393"/>
    </location>
</feature>
<keyword evidence="11" id="KW-1185">Reference proteome</keyword>
<dbReference type="GO" id="GO:0005886">
    <property type="term" value="C:plasma membrane"/>
    <property type="evidence" value="ECO:0007669"/>
    <property type="project" value="UniProtKB-SubCell"/>
</dbReference>
<evidence type="ECO:0000256" key="8">
    <source>
        <dbReference type="RuleBase" id="RU365088"/>
    </source>
</evidence>
<keyword evidence="4" id="KW-1003">Cell membrane</keyword>
<dbReference type="InterPro" id="IPR036259">
    <property type="entry name" value="MFS_trans_sf"/>
</dbReference>
<feature type="transmembrane region" description="Helical" evidence="8">
    <location>
        <begin position="12"/>
        <end position="31"/>
    </location>
</feature>
<feature type="transmembrane region" description="Helical" evidence="8">
    <location>
        <begin position="109"/>
        <end position="126"/>
    </location>
</feature>
<feature type="transmembrane region" description="Helical" evidence="8">
    <location>
        <begin position="138"/>
        <end position="156"/>
    </location>
</feature>
<evidence type="ECO:0000256" key="7">
    <source>
        <dbReference type="ARBA" id="ARBA00023136"/>
    </source>
</evidence>
<feature type="transmembrane region" description="Helical" evidence="8">
    <location>
        <begin position="168"/>
        <end position="189"/>
    </location>
</feature>
<evidence type="ECO:0000256" key="5">
    <source>
        <dbReference type="ARBA" id="ARBA00022692"/>
    </source>
</evidence>
<dbReference type="GO" id="GO:0042910">
    <property type="term" value="F:xenobiotic transmembrane transporter activity"/>
    <property type="evidence" value="ECO:0007669"/>
    <property type="project" value="InterPro"/>
</dbReference>
<sequence>MMANVKNKRFTAIWQVFTLRILIYLILFLLLMKSLMNVKYYLFLTYLALLSMLGFIATDMYLPAFKAIEDTMATSPSKVAMSLTFFLAGLALGQLIYGPIVERFGKRNALIFGLTVFTLASISLATSDSMLVFNISRFMQAIGACSAGVIWQAIVIEKYDATKAQSVFSNIMPLVALSPALAPILGALILESYGWQSIFITLTCLAVAMIAFTFSFVPKEAKQTNVEKSDISYLSILKNTGYLGNVIIFGACSGAFFSYLTVWPMVMEQHGYDATAIGLSFIPQTIMFILGGYASKTLIRKTGTETALKVLLSLFGLCVLAIVIVTILVKGLSIFPLLTAFSILAACNGAIYPIVVNSALQQFPKNAAKAAGLQNFIQISLSFGASSLVAIWVTKGEMAIGWGIMLCSFIVFAGFKLRNFKNWNEVNENFVFPDPARIGASKEEK</sequence>
<feature type="transmembrane region" description="Helical" evidence="8">
    <location>
        <begin position="399"/>
        <end position="417"/>
    </location>
</feature>
<protein>
    <recommendedName>
        <fullName evidence="8">Bcr/CflA family efflux transporter</fullName>
    </recommendedName>
</protein>
<dbReference type="CDD" id="cd17320">
    <property type="entry name" value="MFS_MdfA_MDR_like"/>
    <property type="match status" value="1"/>
</dbReference>
<keyword evidence="5 8" id="KW-0812">Transmembrane</keyword>
<name>B8CP41_SHEPW</name>
<dbReference type="InterPro" id="IPR020846">
    <property type="entry name" value="MFS_dom"/>
</dbReference>
<comment type="subcellular location">
    <subcellularLocation>
        <location evidence="8">Cell inner membrane</location>
        <topology evidence="8">Multi-pass membrane protein</topology>
    </subcellularLocation>
    <subcellularLocation>
        <location evidence="1">Cell membrane</location>
        <topology evidence="1">Multi-pass membrane protein</topology>
    </subcellularLocation>
</comment>
<feature type="transmembrane region" description="Helical" evidence="8">
    <location>
        <begin position="78"/>
        <end position="97"/>
    </location>
</feature>
<evidence type="ECO:0000256" key="6">
    <source>
        <dbReference type="ARBA" id="ARBA00022989"/>
    </source>
</evidence>
<dbReference type="KEGG" id="swp:swp_2546"/>
<keyword evidence="3 8" id="KW-0813">Transport</keyword>
<dbReference type="NCBIfam" id="TIGR00710">
    <property type="entry name" value="efflux_Bcr_CflA"/>
    <property type="match status" value="1"/>
</dbReference>
<comment type="similarity">
    <text evidence="2 8">Belongs to the major facilitator superfamily. Bcr/CmlA family.</text>
</comment>
<evidence type="ECO:0000313" key="10">
    <source>
        <dbReference type="EMBL" id="ACJ29285.1"/>
    </source>
</evidence>
<evidence type="ECO:0000256" key="3">
    <source>
        <dbReference type="ARBA" id="ARBA00022448"/>
    </source>
</evidence>
<evidence type="ECO:0000313" key="11">
    <source>
        <dbReference type="Proteomes" id="UP000000753"/>
    </source>
</evidence>
<feature type="transmembrane region" description="Helical" evidence="8">
    <location>
        <begin position="195"/>
        <end position="217"/>
    </location>
</feature>
<reference evidence="10 11" key="1">
    <citation type="journal article" date="2008" name="PLoS ONE">
        <title>Environmental adaptation: genomic analysis of the piezotolerant and psychrotolerant deep-sea iron reducing bacterium Shewanella piezotolerans WP3.</title>
        <authorList>
            <person name="Wang F."/>
            <person name="Wang J."/>
            <person name="Jian H."/>
            <person name="Zhang B."/>
            <person name="Li S."/>
            <person name="Wang F."/>
            <person name="Zeng X."/>
            <person name="Gao L."/>
            <person name="Bartlett D.H."/>
            <person name="Yu J."/>
            <person name="Hu S."/>
            <person name="Xiao X."/>
        </authorList>
    </citation>
    <scope>NUCLEOTIDE SEQUENCE [LARGE SCALE GENOMIC DNA]</scope>
    <source>
        <strain evidence="11">WP3 / JCM 13877</strain>
    </source>
</reference>
<dbReference type="AlphaFoldDB" id="B8CP41"/>
<evidence type="ECO:0000256" key="4">
    <source>
        <dbReference type="ARBA" id="ARBA00022475"/>
    </source>
</evidence>
<comment type="caution">
    <text evidence="8">Lacks conserved residue(s) required for the propagation of feature annotation.</text>
</comment>
<dbReference type="PANTHER" id="PTHR23502:SF162">
    <property type="entry name" value="INNER MEMBRANE TRANSPORT PROTEIN YDHC"/>
    <property type="match status" value="1"/>
</dbReference>
<organism evidence="10 11">
    <name type="scientific">Shewanella piezotolerans (strain WP3 / JCM 13877)</name>
    <dbReference type="NCBI Taxonomy" id="225849"/>
    <lineage>
        <taxon>Bacteria</taxon>
        <taxon>Pseudomonadati</taxon>
        <taxon>Pseudomonadota</taxon>
        <taxon>Gammaproteobacteria</taxon>
        <taxon>Alteromonadales</taxon>
        <taxon>Shewanellaceae</taxon>
        <taxon>Shewanella</taxon>
    </lineage>
</organism>
<dbReference type="PROSITE" id="PS50850">
    <property type="entry name" value="MFS"/>
    <property type="match status" value="1"/>
</dbReference>
<accession>B8CP41</accession>
<dbReference type="FunFam" id="1.20.1720.10:FF:000005">
    <property type="entry name" value="Bcr/CflA family efflux transporter"/>
    <property type="match status" value="1"/>
</dbReference>
<dbReference type="eggNOG" id="COG2814">
    <property type="taxonomic scope" value="Bacteria"/>
</dbReference>
<keyword evidence="6 8" id="KW-1133">Transmembrane helix</keyword>
<keyword evidence="8" id="KW-0997">Cell inner membrane</keyword>